<dbReference type="KEGG" id="fln:FLA_2709"/>
<dbReference type="Pfam" id="PF06291">
    <property type="entry name" value="Lambda_Bor"/>
    <property type="match status" value="1"/>
</dbReference>
<proteinExistence type="predicted"/>
<sequence>MPATLINARGHRYLVPAMVLTAALSFSSCITYRVQTQKLEGTEYEERKVSSLFWGIVQNPKVITTPVCDSLGTPGMSEVYIRRNFGHYLLSSITIGIYNPAIIKWKCSKPCPKTGNL</sequence>
<accession>A0A173MGS4</accession>
<organism evidence="1 2">
    <name type="scientific">Filimonas lacunae</name>
    <dbReference type="NCBI Taxonomy" id="477680"/>
    <lineage>
        <taxon>Bacteria</taxon>
        <taxon>Pseudomonadati</taxon>
        <taxon>Bacteroidota</taxon>
        <taxon>Chitinophagia</taxon>
        <taxon>Chitinophagales</taxon>
        <taxon>Chitinophagaceae</taxon>
        <taxon>Filimonas</taxon>
    </lineage>
</organism>
<gene>
    <name evidence="1" type="ORF">SAMN05421788_107348</name>
</gene>
<evidence type="ECO:0008006" key="3">
    <source>
        <dbReference type="Google" id="ProtNLM"/>
    </source>
</evidence>
<dbReference type="AlphaFoldDB" id="A0A173MGS4"/>
<protein>
    <recommendedName>
        <fullName evidence="3">Bor protein</fullName>
    </recommendedName>
</protein>
<keyword evidence="2" id="KW-1185">Reference proteome</keyword>
<reference evidence="2" key="1">
    <citation type="submission" date="2017-01" db="EMBL/GenBank/DDBJ databases">
        <authorList>
            <person name="Varghese N."/>
            <person name="Submissions S."/>
        </authorList>
    </citation>
    <scope>NUCLEOTIDE SEQUENCE [LARGE SCALE GENOMIC DNA]</scope>
    <source>
        <strain evidence="2">DSM 21054</strain>
    </source>
</reference>
<dbReference type="OrthoDB" id="8566233at2"/>
<evidence type="ECO:0000313" key="1">
    <source>
        <dbReference type="EMBL" id="SIT27919.1"/>
    </source>
</evidence>
<dbReference type="Proteomes" id="UP000186917">
    <property type="component" value="Unassembled WGS sequence"/>
</dbReference>
<name>A0A173MGS4_9BACT</name>
<dbReference type="InterPro" id="IPR010438">
    <property type="entry name" value="Lambda_Bor"/>
</dbReference>
<dbReference type="EMBL" id="FTOR01000007">
    <property type="protein sequence ID" value="SIT27919.1"/>
    <property type="molecule type" value="Genomic_DNA"/>
</dbReference>
<dbReference type="RefSeq" id="WP_084206392.1">
    <property type="nucleotide sequence ID" value="NZ_AP017422.1"/>
</dbReference>
<evidence type="ECO:0000313" key="2">
    <source>
        <dbReference type="Proteomes" id="UP000186917"/>
    </source>
</evidence>